<name>A0A3Q7HKH6_SOLLC</name>
<protein>
    <submittedName>
        <fullName evidence="1">Uncharacterized protein</fullName>
    </submittedName>
</protein>
<proteinExistence type="predicted"/>
<dbReference type="AlphaFoldDB" id="A0A3Q7HKH6"/>
<dbReference type="PaxDb" id="4081-Solyc08g029340.1.1"/>
<evidence type="ECO:0000313" key="1">
    <source>
        <dbReference type="EnsemblPlants" id="Solyc08g029340.1.1.1"/>
    </source>
</evidence>
<dbReference type="InParanoid" id="A0A3Q7HKH6"/>
<dbReference type="Proteomes" id="UP000004994">
    <property type="component" value="Chromosome 8"/>
</dbReference>
<keyword evidence="2" id="KW-1185">Reference proteome</keyword>
<reference evidence="1" key="1">
    <citation type="journal article" date="2012" name="Nature">
        <title>The tomato genome sequence provides insights into fleshy fruit evolution.</title>
        <authorList>
            <consortium name="Tomato Genome Consortium"/>
        </authorList>
    </citation>
    <scope>NUCLEOTIDE SEQUENCE [LARGE SCALE GENOMIC DNA]</scope>
    <source>
        <strain evidence="1">cv. Heinz 1706</strain>
    </source>
</reference>
<reference evidence="1" key="2">
    <citation type="submission" date="2019-01" db="UniProtKB">
        <authorList>
            <consortium name="EnsemblPlants"/>
        </authorList>
    </citation>
    <scope>IDENTIFICATION</scope>
    <source>
        <strain evidence="1">cv. Heinz 1706</strain>
    </source>
</reference>
<organism evidence="1">
    <name type="scientific">Solanum lycopersicum</name>
    <name type="common">Tomato</name>
    <name type="synonym">Lycopersicon esculentum</name>
    <dbReference type="NCBI Taxonomy" id="4081"/>
    <lineage>
        <taxon>Eukaryota</taxon>
        <taxon>Viridiplantae</taxon>
        <taxon>Streptophyta</taxon>
        <taxon>Embryophyta</taxon>
        <taxon>Tracheophyta</taxon>
        <taxon>Spermatophyta</taxon>
        <taxon>Magnoliopsida</taxon>
        <taxon>eudicotyledons</taxon>
        <taxon>Gunneridae</taxon>
        <taxon>Pentapetalae</taxon>
        <taxon>asterids</taxon>
        <taxon>lamiids</taxon>
        <taxon>Solanales</taxon>
        <taxon>Solanaceae</taxon>
        <taxon>Solanoideae</taxon>
        <taxon>Solaneae</taxon>
        <taxon>Solanum</taxon>
        <taxon>Solanum subgen. Lycopersicon</taxon>
    </lineage>
</organism>
<accession>A0A3Q7HKH6</accession>
<dbReference type="EnsemblPlants" id="Solyc08g029340.1.1">
    <property type="protein sequence ID" value="Solyc08g029340.1.1.1"/>
    <property type="gene ID" value="Solyc08g029340.1"/>
</dbReference>
<evidence type="ECO:0000313" key="2">
    <source>
        <dbReference type="Proteomes" id="UP000004994"/>
    </source>
</evidence>
<sequence>MHNSTLLQQVLLEEDFLKKILEKIEYNNLAYFFQFSFTSKYLCNKYLVHQFYVSTFANLFM</sequence>
<dbReference type="Gramene" id="Solyc08g029340.1.1">
    <property type="protein sequence ID" value="Solyc08g029340.1.1.1"/>
    <property type="gene ID" value="Solyc08g029340.1"/>
</dbReference>